<evidence type="ECO:0000313" key="5">
    <source>
        <dbReference type="Proteomes" id="UP000325395"/>
    </source>
</evidence>
<name>A0ABQ6W5I7_9EURO</name>
<dbReference type="EMBL" id="ML735837">
    <property type="protein sequence ID" value="KAE8412388.1"/>
    <property type="molecule type" value="Genomic_DNA"/>
</dbReference>
<feature type="domain" description="Peptidase S1" evidence="3">
    <location>
        <begin position="136"/>
        <end position="310"/>
    </location>
</feature>
<evidence type="ECO:0000313" key="4">
    <source>
        <dbReference type="EMBL" id="KAE8412388.1"/>
    </source>
</evidence>
<dbReference type="PRINTS" id="PR00722">
    <property type="entry name" value="CHYMOTRYPSIN"/>
</dbReference>
<dbReference type="PANTHER" id="PTHR15462">
    <property type="entry name" value="SERINE PROTEASE"/>
    <property type="match status" value="1"/>
</dbReference>
<evidence type="ECO:0000256" key="2">
    <source>
        <dbReference type="ARBA" id="ARBA00022729"/>
    </source>
</evidence>
<dbReference type="Proteomes" id="UP000325395">
    <property type="component" value="Unassembled WGS sequence"/>
</dbReference>
<dbReference type="PANTHER" id="PTHR15462:SF8">
    <property type="entry name" value="SERINE PROTEASE"/>
    <property type="match status" value="1"/>
</dbReference>
<keyword evidence="5" id="KW-1185">Reference proteome</keyword>
<dbReference type="InterPro" id="IPR050966">
    <property type="entry name" value="Glutamyl_endopeptidase"/>
</dbReference>
<comment type="similarity">
    <text evidence="1">Belongs to the peptidase S1 family.</text>
</comment>
<dbReference type="InterPro" id="IPR001314">
    <property type="entry name" value="Peptidase_S1A"/>
</dbReference>
<dbReference type="SUPFAM" id="SSF50494">
    <property type="entry name" value="Trypsin-like serine proteases"/>
    <property type="match status" value="1"/>
</dbReference>
<protein>
    <submittedName>
        <fullName evidence="4">Trypsin-like cysteine/serine peptidase domain-containing protein</fullName>
    </submittedName>
</protein>
<reference evidence="4 5" key="1">
    <citation type="submission" date="2019-04" db="EMBL/GenBank/DDBJ databases">
        <authorList>
            <consortium name="DOE Joint Genome Institute"/>
            <person name="Mondo S."/>
            <person name="Kjaerbolling I."/>
            <person name="Vesth T."/>
            <person name="Frisvad J.C."/>
            <person name="Nybo J.L."/>
            <person name="Theobald S."/>
            <person name="Kildgaard S."/>
            <person name="Isbrandt T."/>
            <person name="Kuo A."/>
            <person name="Sato A."/>
            <person name="Lyhne E.K."/>
            <person name="Kogle M.E."/>
            <person name="Wiebenga A."/>
            <person name="Kun R.S."/>
            <person name="Lubbers R.J."/>
            <person name="Makela M.R."/>
            <person name="Barry K."/>
            <person name="Chovatia M."/>
            <person name="Clum A."/>
            <person name="Daum C."/>
            <person name="Haridas S."/>
            <person name="He G."/>
            <person name="LaButti K."/>
            <person name="Lipzen A."/>
            <person name="Riley R."/>
            <person name="Salamov A."/>
            <person name="Simmons B.A."/>
            <person name="Magnuson J.K."/>
            <person name="Henrissat B."/>
            <person name="Mortensen U.H."/>
            <person name="Larsen T.O."/>
            <person name="Devries R.P."/>
            <person name="Grigoriev I.V."/>
            <person name="Machida M."/>
            <person name="Baker S.E."/>
            <person name="Andersen M.R."/>
            <person name="Cantor M.N."/>
            <person name="Hua S.X."/>
        </authorList>
    </citation>
    <scope>NUCLEOTIDE SEQUENCE [LARGE SCALE GENOMIC DNA]</scope>
    <source>
        <strain evidence="4 5">CBS 117616</strain>
    </source>
</reference>
<gene>
    <name evidence="4" type="ORF">BDV36DRAFT_60618</name>
</gene>
<accession>A0ABQ6W5I7</accession>
<proteinExistence type="inferred from homology"/>
<sequence length="366" mass="40809">MYESTSVEWVMDEQTTSTLVHLLEKHVYKVNEIVWKLRSASAPRPSYAKSTSMAVWELLVPDLKQESTRLSDSLLPDPSKVNVKPFPDLHGLLDIPRPESIFHVHPRARVPQNDLLPGGKFHAVCKLFVHFNKQEEERFAMATGWLIDEDTVITAGHCAYKPSYGRATDIRIFLGYNGQSSVKTKEVQGRRGKYIAVHWGYFDKCQKEYDLAVIKTDKAFENVTGFLWQDCPIEEKDAQLTVVGYPGDTPANEEGEYMHYSEGKTTFDLRELDYMLLHHLDTAGGNSGGPIIHNNPQGGLKTIGVHCYGGQTHNLASALGHGGNVIHAFKTGLSLMEKKADGLQDGRINATGDPTQAIYRANISLV</sequence>
<dbReference type="Pfam" id="PF00089">
    <property type="entry name" value="Trypsin"/>
    <property type="match status" value="1"/>
</dbReference>
<evidence type="ECO:0000259" key="3">
    <source>
        <dbReference type="Pfam" id="PF00089"/>
    </source>
</evidence>
<keyword evidence="2" id="KW-0732">Signal</keyword>
<dbReference type="InterPro" id="IPR018114">
    <property type="entry name" value="TRYPSIN_HIS"/>
</dbReference>
<dbReference type="Gene3D" id="2.40.10.10">
    <property type="entry name" value="Trypsin-like serine proteases"/>
    <property type="match status" value="2"/>
</dbReference>
<organism evidence="4 5">
    <name type="scientific">Aspergillus pseudocaelatus</name>
    <dbReference type="NCBI Taxonomy" id="1825620"/>
    <lineage>
        <taxon>Eukaryota</taxon>
        <taxon>Fungi</taxon>
        <taxon>Dikarya</taxon>
        <taxon>Ascomycota</taxon>
        <taxon>Pezizomycotina</taxon>
        <taxon>Eurotiomycetes</taxon>
        <taxon>Eurotiomycetidae</taxon>
        <taxon>Eurotiales</taxon>
        <taxon>Aspergillaceae</taxon>
        <taxon>Aspergillus</taxon>
        <taxon>Aspergillus subgen. Circumdati</taxon>
    </lineage>
</organism>
<dbReference type="InterPro" id="IPR001254">
    <property type="entry name" value="Trypsin_dom"/>
</dbReference>
<dbReference type="PROSITE" id="PS00134">
    <property type="entry name" value="TRYPSIN_HIS"/>
    <property type="match status" value="1"/>
</dbReference>
<evidence type="ECO:0000256" key="1">
    <source>
        <dbReference type="ARBA" id="ARBA00007664"/>
    </source>
</evidence>
<dbReference type="InterPro" id="IPR043504">
    <property type="entry name" value="Peptidase_S1_PA_chymotrypsin"/>
</dbReference>
<dbReference type="InterPro" id="IPR009003">
    <property type="entry name" value="Peptidase_S1_PA"/>
</dbReference>